<dbReference type="CDD" id="cd00063">
    <property type="entry name" value="FN3"/>
    <property type="match status" value="6"/>
</dbReference>
<gene>
    <name evidence="15" type="ORF">AAFF_G00227890</name>
</gene>
<keyword evidence="3 11" id="KW-0812">Transmembrane</keyword>
<evidence type="ECO:0000256" key="2">
    <source>
        <dbReference type="ARBA" id="ARBA00009588"/>
    </source>
</evidence>
<feature type="compositionally biased region" description="Polar residues" evidence="10">
    <location>
        <begin position="1159"/>
        <end position="1179"/>
    </location>
</feature>
<evidence type="ECO:0000259" key="14">
    <source>
        <dbReference type="PROSITE" id="PS50853"/>
    </source>
</evidence>
<evidence type="ECO:0008006" key="17">
    <source>
        <dbReference type="Google" id="ProtNLM"/>
    </source>
</evidence>
<name>A0AAD7TBK1_9TELE</name>
<evidence type="ECO:0000256" key="7">
    <source>
        <dbReference type="ARBA" id="ARBA00023157"/>
    </source>
</evidence>
<dbReference type="FunFam" id="2.60.40.10:FF:000189">
    <property type="entry name" value="Neogenin isoform 3"/>
    <property type="match status" value="1"/>
</dbReference>
<keyword evidence="5 11" id="KW-1133">Transmembrane helix</keyword>
<dbReference type="Pfam" id="PF07679">
    <property type="entry name" value="I-set"/>
    <property type="match status" value="2"/>
</dbReference>
<dbReference type="InterPro" id="IPR036179">
    <property type="entry name" value="Ig-like_dom_sf"/>
</dbReference>
<dbReference type="InterPro" id="IPR013783">
    <property type="entry name" value="Ig-like_fold"/>
</dbReference>
<feature type="domain" description="Fibronectin type-III" evidence="14">
    <location>
        <begin position="827"/>
        <end position="923"/>
    </location>
</feature>
<feature type="region of interest" description="Disordered" evidence="10">
    <location>
        <begin position="1100"/>
        <end position="1273"/>
    </location>
</feature>
<proteinExistence type="inferred from homology"/>
<evidence type="ECO:0000256" key="4">
    <source>
        <dbReference type="ARBA" id="ARBA00022737"/>
    </source>
</evidence>
<dbReference type="SUPFAM" id="SSF48726">
    <property type="entry name" value="Immunoglobulin"/>
    <property type="match status" value="4"/>
</dbReference>
<feature type="compositionally biased region" description="Polar residues" evidence="10">
    <location>
        <begin position="1199"/>
        <end position="1211"/>
    </location>
</feature>
<protein>
    <recommendedName>
        <fullName evidence="17">Neogenin-like</fullName>
    </recommendedName>
</protein>
<keyword evidence="8" id="KW-0325">Glycoprotein</keyword>
<dbReference type="PROSITE" id="PS50853">
    <property type="entry name" value="FN3"/>
    <property type="match status" value="6"/>
</dbReference>
<dbReference type="GO" id="GO:0016020">
    <property type="term" value="C:membrane"/>
    <property type="evidence" value="ECO:0007669"/>
    <property type="project" value="UniProtKB-SubCell"/>
</dbReference>
<dbReference type="Proteomes" id="UP001221898">
    <property type="component" value="Unassembled WGS sequence"/>
</dbReference>
<feature type="transmembrane region" description="Helical" evidence="11">
    <location>
        <begin position="1073"/>
        <end position="1097"/>
    </location>
</feature>
<evidence type="ECO:0000256" key="3">
    <source>
        <dbReference type="ARBA" id="ARBA00022692"/>
    </source>
</evidence>
<feature type="domain" description="Fibronectin type-III" evidence="14">
    <location>
        <begin position="928"/>
        <end position="1025"/>
    </location>
</feature>
<dbReference type="GO" id="GO:0098609">
    <property type="term" value="P:cell-cell adhesion"/>
    <property type="evidence" value="ECO:0007669"/>
    <property type="project" value="TreeGrafter"/>
</dbReference>
<feature type="domain" description="Fibronectin type-III" evidence="14">
    <location>
        <begin position="728"/>
        <end position="818"/>
    </location>
</feature>
<comment type="similarity">
    <text evidence="2">Belongs to the immunoglobulin superfamily. DCC family.</text>
</comment>
<dbReference type="CDD" id="cd00096">
    <property type="entry name" value="Ig"/>
    <property type="match status" value="1"/>
</dbReference>
<feature type="domain" description="Fibronectin type-III" evidence="14">
    <location>
        <begin position="529"/>
        <end position="619"/>
    </location>
</feature>
<dbReference type="Pfam" id="PF00041">
    <property type="entry name" value="fn3"/>
    <property type="match status" value="6"/>
</dbReference>
<dbReference type="InterPro" id="IPR003961">
    <property type="entry name" value="FN3_dom"/>
</dbReference>
<dbReference type="Pfam" id="PF06583">
    <property type="entry name" value="Neogenin_C"/>
    <property type="match status" value="1"/>
</dbReference>
<feature type="domain" description="Ig-like" evidence="13">
    <location>
        <begin position="138"/>
        <end position="224"/>
    </location>
</feature>
<feature type="domain" description="Fibronectin type-III" evidence="14">
    <location>
        <begin position="427"/>
        <end position="523"/>
    </location>
</feature>
<evidence type="ECO:0000256" key="12">
    <source>
        <dbReference type="SAM" id="SignalP"/>
    </source>
</evidence>
<dbReference type="Gene3D" id="2.60.40.10">
    <property type="entry name" value="Immunoglobulins"/>
    <property type="match status" value="10"/>
</dbReference>
<feature type="compositionally biased region" description="Low complexity" evidence="10">
    <location>
        <begin position="1213"/>
        <end position="1229"/>
    </location>
</feature>
<evidence type="ECO:0000259" key="13">
    <source>
        <dbReference type="PROSITE" id="PS50835"/>
    </source>
</evidence>
<dbReference type="FunFam" id="2.60.40.10:FF:000004">
    <property type="entry name" value="DCC isoform 1"/>
    <property type="match status" value="2"/>
</dbReference>
<reference evidence="15" key="1">
    <citation type="journal article" date="2023" name="Science">
        <title>Genome structures resolve the early diversification of teleost fishes.</title>
        <authorList>
            <person name="Parey E."/>
            <person name="Louis A."/>
            <person name="Montfort J."/>
            <person name="Bouchez O."/>
            <person name="Roques C."/>
            <person name="Iampietro C."/>
            <person name="Lluch J."/>
            <person name="Castinel A."/>
            <person name="Donnadieu C."/>
            <person name="Desvignes T."/>
            <person name="Floi Bucao C."/>
            <person name="Jouanno E."/>
            <person name="Wen M."/>
            <person name="Mejri S."/>
            <person name="Dirks R."/>
            <person name="Jansen H."/>
            <person name="Henkel C."/>
            <person name="Chen W.J."/>
            <person name="Zahm M."/>
            <person name="Cabau C."/>
            <person name="Klopp C."/>
            <person name="Thompson A.W."/>
            <person name="Robinson-Rechavi M."/>
            <person name="Braasch I."/>
            <person name="Lecointre G."/>
            <person name="Bobe J."/>
            <person name="Postlethwait J.H."/>
            <person name="Berthelot C."/>
            <person name="Roest Crollius H."/>
            <person name="Guiguen Y."/>
        </authorList>
    </citation>
    <scope>NUCLEOTIDE SEQUENCE</scope>
    <source>
        <strain evidence="15">NC1722</strain>
    </source>
</reference>
<dbReference type="SUPFAM" id="SSF49265">
    <property type="entry name" value="Fibronectin type III"/>
    <property type="match status" value="4"/>
</dbReference>
<dbReference type="InterPro" id="IPR003599">
    <property type="entry name" value="Ig_sub"/>
</dbReference>
<dbReference type="InterPro" id="IPR013098">
    <property type="entry name" value="Ig_I-set"/>
</dbReference>
<accession>A0AAD7TBK1</accession>
<feature type="chain" id="PRO_5042047647" description="Neogenin-like" evidence="12">
    <location>
        <begin position="24"/>
        <end position="1273"/>
    </location>
</feature>
<dbReference type="FunFam" id="2.60.40.10:FF:000133">
    <property type="entry name" value="Neogenin isoform 1"/>
    <property type="match status" value="1"/>
</dbReference>
<evidence type="ECO:0000256" key="9">
    <source>
        <dbReference type="ARBA" id="ARBA00023319"/>
    </source>
</evidence>
<dbReference type="InterPro" id="IPR010560">
    <property type="entry name" value="Neogenin_C"/>
</dbReference>
<dbReference type="Pfam" id="PF13895">
    <property type="entry name" value="Ig_2"/>
    <property type="match status" value="1"/>
</dbReference>
<keyword evidence="12" id="KW-0732">Signal</keyword>
<organism evidence="15 16">
    <name type="scientific">Aldrovandia affinis</name>
    <dbReference type="NCBI Taxonomy" id="143900"/>
    <lineage>
        <taxon>Eukaryota</taxon>
        <taxon>Metazoa</taxon>
        <taxon>Chordata</taxon>
        <taxon>Craniata</taxon>
        <taxon>Vertebrata</taxon>
        <taxon>Euteleostomi</taxon>
        <taxon>Actinopterygii</taxon>
        <taxon>Neopterygii</taxon>
        <taxon>Teleostei</taxon>
        <taxon>Notacanthiformes</taxon>
        <taxon>Halosauridae</taxon>
        <taxon>Aldrovandia</taxon>
    </lineage>
</organism>
<keyword evidence="7" id="KW-1015">Disulfide bond</keyword>
<dbReference type="SMART" id="SM00409">
    <property type="entry name" value="IG"/>
    <property type="match status" value="4"/>
</dbReference>
<evidence type="ECO:0000256" key="5">
    <source>
        <dbReference type="ARBA" id="ARBA00022989"/>
    </source>
</evidence>
<feature type="domain" description="Fibronectin type-III" evidence="14">
    <location>
        <begin position="624"/>
        <end position="718"/>
    </location>
</feature>
<dbReference type="PRINTS" id="PR00014">
    <property type="entry name" value="FNTYPEIII"/>
</dbReference>
<comment type="subcellular location">
    <subcellularLocation>
        <location evidence="1">Membrane</location>
        <topology evidence="1">Single-pass type I membrane protein</topology>
    </subcellularLocation>
</comment>
<keyword evidence="16" id="KW-1185">Reference proteome</keyword>
<dbReference type="SMART" id="SM00408">
    <property type="entry name" value="IGc2"/>
    <property type="match status" value="4"/>
</dbReference>
<feature type="compositionally biased region" description="Basic and acidic residues" evidence="10">
    <location>
        <begin position="1123"/>
        <end position="1143"/>
    </location>
</feature>
<evidence type="ECO:0000313" key="15">
    <source>
        <dbReference type="EMBL" id="KAJ8417946.1"/>
    </source>
</evidence>
<dbReference type="PANTHER" id="PTHR44170">
    <property type="entry name" value="PROTEIN SIDEKICK"/>
    <property type="match status" value="1"/>
</dbReference>
<dbReference type="InterPro" id="IPR003598">
    <property type="entry name" value="Ig_sub2"/>
</dbReference>
<evidence type="ECO:0000256" key="10">
    <source>
        <dbReference type="SAM" id="MobiDB-lite"/>
    </source>
</evidence>
<keyword evidence="4" id="KW-0677">Repeat</keyword>
<dbReference type="AlphaFoldDB" id="A0AAD7TBK1"/>
<dbReference type="EMBL" id="JAINUG010000003">
    <property type="protein sequence ID" value="KAJ8417946.1"/>
    <property type="molecule type" value="Genomic_DNA"/>
</dbReference>
<dbReference type="PROSITE" id="PS50835">
    <property type="entry name" value="IG_LIKE"/>
    <property type="match status" value="4"/>
</dbReference>
<feature type="domain" description="Ig-like" evidence="13">
    <location>
        <begin position="326"/>
        <end position="411"/>
    </location>
</feature>
<dbReference type="FunFam" id="2.60.40.10:FF:000106">
    <property type="entry name" value="Neogenin isoform 1"/>
    <property type="match status" value="1"/>
</dbReference>
<dbReference type="PANTHER" id="PTHR44170:SF14">
    <property type="entry name" value="NEOGENIN"/>
    <property type="match status" value="1"/>
</dbReference>
<evidence type="ECO:0000256" key="1">
    <source>
        <dbReference type="ARBA" id="ARBA00004479"/>
    </source>
</evidence>
<dbReference type="FunFam" id="2.60.40.10:FF:000216">
    <property type="entry name" value="neogenin isoform X1"/>
    <property type="match status" value="1"/>
</dbReference>
<dbReference type="InterPro" id="IPR007110">
    <property type="entry name" value="Ig-like_dom"/>
</dbReference>
<evidence type="ECO:0000256" key="6">
    <source>
        <dbReference type="ARBA" id="ARBA00023136"/>
    </source>
</evidence>
<feature type="domain" description="Ig-like" evidence="13">
    <location>
        <begin position="248"/>
        <end position="321"/>
    </location>
</feature>
<evidence type="ECO:0000313" key="16">
    <source>
        <dbReference type="Proteomes" id="UP001221898"/>
    </source>
</evidence>
<dbReference type="InterPro" id="IPR036116">
    <property type="entry name" value="FN3_sf"/>
</dbReference>
<dbReference type="SMART" id="SM00060">
    <property type="entry name" value="FN3"/>
    <property type="match status" value="6"/>
</dbReference>
<feature type="domain" description="Ig-like" evidence="13">
    <location>
        <begin position="33"/>
        <end position="135"/>
    </location>
</feature>
<keyword evidence="9" id="KW-0393">Immunoglobulin domain</keyword>
<keyword evidence="6 11" id="KW-0472">Membrane</keyword>
<feature type="region of interest" description="Disordered" evidence="10">
    <location>
        <begin position="1026"/>
        <end position="1058"/>
    </location>
</feature>
<dbReference type="FunFam" id="2.60.40.10:FF:000551">
    <property type="entry name" value="Protogenin A"/>
    <property type="match status" value="1"/>
</dbReference>
<evidence type="ECO:0000256" key="11">
    <source>
        <dbReference type="SAM" id="Phobius"/>
    </source>
</evidence>
<evidence type="ECO:0000256" key="8">
    <source>
        <dbReference type="ARBA" id="ARBA00023180"/>
    </source>
</evidence>
<comment type="caution">
    <text evidence="15">The sequence shown here is derived from an EMBL/GenBank/DDBJ whole genome shotgun (WGS) entry which is preliminary data.</text>
</comment>
<sequence>MAEGRVRLFLSLYCLTCLCSGSAAPHADKGSAPMVFTPLWFSAEPADTLVVRGEAALLNCSVHSDAPVRVEWRKDGTFLNLASDDQRQLLADGSLLVTSVVRSRDGQADEGLYQCMASIPGLGTISSRYTQLTVTGLPRFSSQPEAASVQQGHSEVMTCGVNSDLVALVQWERNREAVWLDRRVVQLDSGALVVSNATEADAGMYRCMVGNAPAAQASEEAELQVLTETEVEEKLEFLQQPVPMTKVEGEHVLLPCVVTGFPLPEVWWMLGNRRIHESAGRFEVVGGGSLQILNMTAEDAGIYSCVANQGNDTIEAQAELTVHVPPRFLKRPASVYAHESTNVLFQCEATGTPPPTIHWLKDGDTVIPSDYFRILRGGDLQVQGLVQSDEGFYQCLAQNQAGNVQSSAQLIVLNRSFHGDAGLTPSAPRDVVASLVSTRFIKLTWHMPAEPHADGNDITYSVYYSQEGTNRERVLNSSHAGVMLEATVENLHPDRKYVFRVAAQSQAGLGESSNPLIVFTQAEVQVPGPAPNLQAGATSPTSISLSWDMPLSGNGETLTYRVYYMEKGLEHEQDLGVSGLSYTLTSLKKFTDYSLRVVAYNKNGPGVSTEGVSVRTLSDVPSTPPQNLTLEALNSQSMMVRWFPPPPGTENGELIGYRIRYRKSVRKSEVAEIAVGTKLFQLIDGLERGAEYTFRVAAVTINGTGAATDWVTAETFESDLDETQVPDMPSSLHVRPLVNSIVVSWTPPEKQDIVVRGYIIGYGIGSPHAQMAKVDYKQRYYTVKNLDSSSHYVITLKAFNNMGEGIPVYESAITRPQSAAEPTPMLPPVGVQASVLSRDAIKVTWADNSLPKSQKIMDARYYTVCWRTNIPANTKLKTTNTTSLSHVVAGLKPNTLYEFSVMVTRGRRSSTWSMTAQGTTLESVPSTSPKDVTVVSKEGRPRTIIINWQPPSEANGKITGYIIYYSTDVSVEVHSWVIEPVVGNRLTHQIQDLTLDTSYYIKLQARNAKGLSPVSTPVHFHTPKVELSDKMANDQASGAPAKPGSRGRPAAPDQGFGSAVGKPSVMGASDGHVLMVVVVVSVGVFTIMVVVGGAFLCTRHNSSQQKQERAVCKPPNASKYKSSCKDPKPPDMWIHHEHLELKPLENSPKPNPIIPHASQDITPTLSSANNPTHQRLNSQHGHESEDNPSALAGRRGPNPRNTDTQPSQFSVRSPPSTALPTSAPPVSTSERPEADSHSNSSALKGDRSPPPTVRLHPTHPLKSFATPSSSQPV</sequence>
<feature type="signal peptide" evidence="12">
    <location>
        <begin position="1"/>
        <end position="23"/>
    </location>
</feature>
<dbReference type="FunFam" id="2.60.40.10:FF:000101">
    <property type="entry name" value="Neogenin isoform 1"/>
    <property type="match status" value="1"/>
</dbReference>
<dbReference type="Pfam" id="PF13927">
    <property type="entry name" value="Ig_3"/>
    <property type="match status" value="1"/>
</dbReference>